<dbReference type="InterPro" id="IPR013856">
    <property type="entry name" value="Peptidase_M4_domain"/>
</dbReference>
<feature type="signal peptide" evidence="7">
    <location>
        <begin position="1"/>
        <end position="27"/>
    </location>
</feature>
<dbReference type="Pfam" id="PF02868">
    <property type="entry name" value="Peptidase_M4_C"/>
    <property type="match status" value="1"/>
</dbReference>
<dbReference type="Gene3D" id="1.10.390.10">
    <property type="entry name" value="Neutral Protease Domain 2"/>
    <property type="match status" value="1"/>
</dbReference>
<dbReference type="RefSeq" id="WP_397090574.1">
    <property type="nucleotide sequence ID" value="NZ_JBITGY010000016.1"/>
</dbReference>
<dbReference type="PANTHER" id="PTHR33794:SF1">
    <property type="entry name" value="BACILLOLYSIN"/>
    <property type="match status" value="1"/>
</dbReference>
<dbReference type="CDD" id="cd09597">
    <property type="entry name" value="M4_TLP"/>
    <property type="match status" value="1"/>
</dbReference>
<keyword evidence="5" id="KW-0862">Zinc</keyword>
<comment type="caution">
    <text evidence="11">The sequence shown here is derived from an EMBL/GenBank/DDBJ whole genome shotgun (WGS) entry which is preliminary data.</text>
</comment>
<dbReference type="Gene3D" id="3.10.170.10">
    <property type="match status" value="1"/>
</dbReference>
<evidence type="ECO:0000313" key="12">
    <source>
        <dbReference type="Proteomes" id="UP001612741"/>
    </source>
</evidence>
<evidence type="ECO:0000256" key="7">
    <source>
        <dbReference type="SAM" id="SignalP"/>
    </source>
</evidence>
<evidence type="ECO:0000256" key="5">
    <source>
        <dbReference type="ARBA" id="ARBA00022833"/>
    </source>
</evidence>
<evidence type="ECO:0000256" key="6">
    <source>
        <dbReference type="ARBA" id="ARBA00023049"/>
    </source>
</evidence>
<dbReference type="InterPro" id="IPR001570">
    <property type="entry name" value="Peptidase_M4_C_domain"/>
</dbReference>
<evidence type="ECO:0000259" key="9">
    <source>
        <dbReference type="Pfam" id="PF02868"/>
    </source>
</evidence>
<feature type="domain" description="FTP" evidence="10">
    <location>
        <begin position="70"/>
        <end position="102"/>
    </location>
</feature>
<keyword evidence="1" id="KW-0645">Protease</keyword>
<evidence type="ECO:0000256" key="1">
    <source>
        <dbReference type="ARBA" id="ARBA00022670"/>
    </source>
</evidence>
<proteinExistence type="predicted"/>
<dbReference type="Proteomes" id="UP001612741">
    <property type="component" value="Unassembled WGS sequence"/>
</dbReference>
<protein>
    <submittedName>
        <fullName evidence="11">M4 family metallopeptidase</fullName>
    </submittedName>
</protein>
<sequence>MRRRVALAMVTGTVSVLVAVSIPPASADPPKTPDRITAAADRLVTSRPAVLHSSPKDAYTRQRVIAGQGGLHYTPYTRTYAGLPVYGGDFVVVTDAAGDVLSTSVSQEAALEVSTAPGLSAGQAGRLAEAELSEVASVSAPKLSVMAEGRGRLVYEVVVTGADRGRPSRLHVFVDARTGAIVQKSDEVMAGVGNSFYNGNSVTFPTRDSGGVYSMTDLTRPGTGCGGQNGMPYSGSDDSWGNGSGTNLETACVDTLYAVHKQWEMLDAWLDRDGFDGLGRGFPARVGLNAVNAYWTGSYANFGRTADNLRQATSMDVVAHEYGHAVFANTPGKDVGTNEKMILNESSGDIFGALTEHYANQPAALDPPDYMVGEEVNIAGSGPIRYMHKPSTLSGHPDCFSSSVPPMEPQIGAGVQNHWFYLLAEGSSPASGRPPSPTCDNSIITGLGIRKAGQIFMGTLLRKTQIWDHQRARRASLEAARQLFPGSCVEVKTVRAAWNAVRVPAVAGETQGCPNTFAVTLTPASATVRAGGQVSTAVSTVTTVAPAQGISLYATGLPAGTTAGFTPAVITSGAGSTLTVTTGSGTAPGTYHIAVRANGTSVDRIAVLTLTVTA</sequence>
<keyword evidence="4" id="KW-0378">Hydrolase</keyword>
<evidence type="ECO:0000256" key="2">
    <source>
        <dbReference type="ARBA" id="ARBA00022723"/>
    </source>
</evidence>
<evidence type="ECO:0000256" key="3">
    <source>
        <dbReference type="ARBA" id="ARBA00022729"/>
    </source>
</evidence>
<dbReference type="SUPFAM" id="SSF55486">
    <property type="entry name" value="Metalloproteases ('zincins'), catalytic domain"/>
    <property type="match status" value="1"/>
</dbReference>
<organism evidence="11 12">
    <name type="scientific">Nonomuraea typhae</name>
    <dbReference type="NCBI Taxonomy" id="2603600"/>
    <lineage>
        <taxon>Bacteria</taxon>
        <taxon>Bacillati</taxon>
        <taxon>Actinomycetota</taxon>
        <taxon>Actinomycetes</taxon>
        <taxon>Streptosporangiales</taxon>
        <taxon>Streptosporangiaceae</taxon>
        <taxon>Nonomuraea</taxon>
    </lineage>
</organism>
<name>A0ABW7Z970_9ACTN</name>
<evidence type="ECO:0000313" key="11">
    <source>
        <dbReference type="EMBL" id="MFI6504711.1"/>
    </source>
</evidence>
<keyword evidence="6" id="KW-0482">Metalloprotease</keyword>
<dbReference type="InterPro" id="IPR050728">
    <property type="entry name" value="Zinc_Metalloprotease_M4"/>
</dbReference>
<feature type="chain" id="PRO_5046127489" evidence="7">
    <location>
        <begin position="28"/>
        <end position="614"/>
    </location>
</feature>
<dbReference type="Pfam" id="PF07504">
    <property type="entry name" value="FTP"/>
    <property type="match status" value="1"/>
</dbReference>
<feature type="domain" description="Peptidase M4 C-terminal" evidence="9">
    <location>
        <begin position="343"/>
        <end position="503"/>
    </location>
</feature>
<dbReference type="Pfam" id="PF01447">
    <property type="entry name" value="Peptidase_M4"/>
    <property type="match status" value="1"/>
</dbReference>
<reference evidence="11 12" key="1">
    <citation type="submission" date="2024-10" db="EMBL/GenBank/DDBJ databases">
        <title>The Natural Products Discovery Center: Release of the First 8490 Sequenced Strains for Exploring Actinobacteria Biosynthetic Diversity.</title>
        <authorList>
            <person name="Kalkreuter E."/>
            <person name="Kautsar S.A."/>
            <person name="Yang D."/>
            <person name="Bader C.D."/>
            <person name="Teijaro C.N."/>
            <person name="Fluegel L."/>
            <person name="Davis C.M."/>
            <person name="Simpson J.R."/>
            <person name="Lauterbach L."/>
            <person name="Steele A.D."/>
            <person name="Gui C."/>
            <person name="Meng S."/>
            <person name="Li G."/>
            <person name="Viehrig K."/>
            <person name="Ye F."/>
            <person name="Su P."/>
            <person name="Kiefer A.F."/>
            <person name="Nichols A."/>
            <person name="Cepeda A.J."/>
            <person name="Yan W."/>
            <person name="Fan B."/>
            <person name="Jiang Y."/>
            <person name="Adhikari A."/>
            <person name="Zheng C.-J."/>
            <person name="Schuster L."/>
            <person name="Cowan T.M."/>
            <person name="Smanski M.J."/>
            <person name="Chevrette M.G."/>
            <person name="De Carvalho L.P.S."/>
            <person name="Shen B."/>
        </authorList>
    </citation>
    <scope>NUCLEOTIDE SEQUENCE [LARGE SCALE GENOMIC DNA]</scope>
    <source>
        <strain evidence="11 12">NPDC050545</strain>
    </source>
</reference>
<gene>
    <name evidence="11" type="ORF">ACIBG2_45510</name>
</gene>
<dbReference type="PANTHER" id="PTHR33794">
    <property type="entry name" value="BACILLOLYSIN"/>
    <property type="match status" value="1"/>
</dbReference>
<keyword evidence="12" id="KW-1185">Reference proteome</keyword>
<evidence type="ECO:0000259" key="8">
    <source>
        <dbReference type="Pfam" id="PF01447"/>
    </source>
</evidence>
<evidence type="ECO:0000259" key="10">
    <source>
        <dbReference type="Pfam" id="PF07504"/>
    </source>
</evidence>
<keyword evidence="2" id="KW-0479">Metal-binding</keyword>
<accession>A0ABW7Z970</accession>
<evidence type="ECO:0000256" key="4">
    <source>
        <dbReference type="ARBA" id="ARBA00022801"/>
    </source>
</evidence>
<dbReference type="InterPro" id="IPR027268">
    <property type="entry name" value="Peptidase_M4/M1_CTD_sf"/>
</dbReference>
<dbReference type="EMBL" id="JBITGY010000016">
    <property type="protein sequence ID" value="MFI6504711.1"/>
    <property type="molecule type" value="Genomic_DNA"/>
</dbReference>
<keyword evidence="3 7" id="KW-0732">Signal</keyword>
<dbReference type="InterPro" id="IPR011096">
    <property type="entry name" value="FTP_domain"/>
</dbReference>
<feature type="domain" description="Peptidase M4" evidence="8">
    <location>
        <begin position="191"/>
        <end position="327"/>
    </location>
</feature>